<dbReference type="PANTHER" id="PTHR24421:SF62">
    <property type="entry name" value="SENSORY TRANSDUCTION HISTIDINE KINASE"/>
    <property type="match status" value="1"/>
</dbReference>
<dbReference type="InterPro" id="IPR036890">
    <property type="entry name" value="HATPase_C_sf"/>
</dbReference>
<comment type="caution">
    <text evidence="7">The sequence shown here is derived from an EMBL/GenBank/DDBJ whole genome shotgun (WGS) entry which is preliminary data.</text>
</comment>
<dbReference type="RefSeq" id="WP_165263159.1">
    <property type="nucleotide sequence ID" value="NZ_JAAKGT010000022.1"/>
</dbReference>
<dbReference type="Gene3D" id="1.20.5.1930">
    <property type="match status" value="1"/>
</dbReference>
<dbReference type="SUPFAM" id="SSF50952">
    <property type="entry name" value="Soluble quinoprotein glucose dehydrogenase"/>
    <property type="match status" value="1"/>
</dbReference>
<dbReference type="InterPro" id="IPR013783">
    <property type="entry name" value="Ig-like_fold"/>
</dbReference>
<gene>
    <name evidence="7" type="ORF">G5B46_23835</name>
</gene>
<dbReference type="GO" id="GO:0046983">
    <property type="term" value="F:protein dimerization activity"/>
    <property type="evidence" value="ECO:0007669"/>
    <property type="project" value="InterPro"/>
</dbReference>
<dbReference type="Pfam" id="PF02518">
    <property type="entry name" value="HATPase_c"/>
    <property type="match status" value="1"/>
</dbReference>
<name>A0A6G4R4C9_9CAUL</name>
<evidence type="ECO:0000313" key="7">
    <source>
        <dbReference type="EMBL" id="NGM52652.1"/>
    </source>
</evidence>
<dbReference type="InterPro" id="IPR050482">
    <property type="entry name" value="Sensor_HK_TwoCompSys"/>
</dbReference>
<evidence type="ECO:0000256" key="1">
    <source>
        <dbReference type="ARBA" id="ARBA00022679"/>
    </source>
</evidence>
<dbReference type="SUPFAM" id="SSF63829">
    <property type="entry name" value="Calcium-dependent phosphotriesterase"/>
    <property type="match status" value="1"/>
</dbReference>
<dbReference type="AlphaFoldDB" id="A0A6G4R4C9"/>
<protein>
    <recommendedName>
        <fullName evidence="6">Histidine kinase domain-containing protein</fullName>
    </recommendedName>
</protein>
<dbReference type="Pfam" id="PF07495">
    <property type="entry name" value="Y_Y_Y"/>
    <property type="match status" value="1"/>
</dbReference>
<dbReference type="GO" id="GO:0000155">
    <property type="term" value="F:phosphorelay sensor kinase activity"/>
    <property type="evidence" value="ECO:0007669"/>
    <property type="project" value="InterPro"/>
</dbReference>
<dbReference type="PANTHER" id="PTHR24421">
    <property type="entry name" value="NITRATE/NITRITE SENSOR PROTEIN NARX-RELATED"/>
    <property type="match status" value="1"/>
</dbReference>
<dbReference type="CDD" id="cd16917">
    <property type="entry name" value="HATPase_UhpB-NarQ-NarX-like"/>
    <property type="match status" value="1"/>
</dbReference>
<reference evidence="7" key="1">
    <citation type="submission" date="2020-02" db="EMBL/GenBank/DDBJ databases">
        <authorList>
            <person name="Gao J."/>
            <person name="Sun J."/>
        </authorList>
    </citation>
    <scope>NUCLEOTIDE SEQUENCE</scope>
    <source>
        <strain evidence="7">602-2</strain>
    </source>
</reference>
<keyword evidence="4" id="KW-0812">Transmembrane</keyword>
<keyword evidence="4" id="KW-1133">Transmembrane helix</keyword>
<feature type="domain" description="Histidine kinase" evidence="6">
    <location>
        <begin position="897"/>
        <end position="986"/>
    </location>
</feature>
<dbReference type="GO" id="GO:0016020">
    <property type="term" value="C:membrane"/>
    <property type="evidence" value="ECO:0007669"/>
    <property type="project" value="InterPro"/>
</dbReference>
<dbReference type="Gene3D" id="3.30.565.10">
    <property type="entry name" value="Histidine kinase-like ATPase, C-terminal domain"/>
    <property type="match status" value="1"/>
</dbReference>
<dbReference type="Pfam" id="PF07730">
    <property type="entry name" value="HisKA_3"/>
    <property type="match status" value="1"/>
</dbReference>
<evidence type="ECO:0000256" key="5">
    <source>
        <dbReference type="SAM" id="SignalP"/>
    </source>
</evidence>
<dbReference type="Gene3D" id="2.130.10.10">
    <property type="entry name" value="YVTN repeat-like/Quinoprotein amine dehydrogenase"/>
    <property type="match status" value="3"/>
</dbReference>
<feature type="chain" id="PRO_5026055056" description="Histidine kinase domain-containing protein" evidence="5">
    <location>
        <begin position="29"/>
        <end position="1012"/>
    </location>
</feature>
<dbReference type="InterPro" id="IPR005467">
    <property type="entry name" value="His_kinase_dom"/>
</dbReference>
<dbReference type="InterPro" id="IPR003594">
    <property type="entry name" value="HATPase_dom"/>
</dbReference>
<sequence length="1012" mass="109993">MIDCRGSRGVLVLALLAVFLLASPSARAQSDALSIAQFRHTAWRGAASAPGRINDIVQTRDGYLWISGSDGLARFDGVTFDTFSPASDDPTVFYGVAQLLETRAGELWVGRFQGEGVSNFRGGRFVSTGMPDPSRQITELLQDQDGVIWAVNARGTNSLSRFVGGRWETLGPGWDAPEGWIMSMAAARDGVLWVATQDKLFFLRRGARRFETTDAKVALGPGLAEDGAGHIWISDQAGTRRLPDYAAGQTSTRGLPNYPAPGRRLRTKIVFAPDGSLWGSTGSAGLFRITHPDGAGVMTTYGVKDGLTDDQTASIFIDREGTVWAGGERGLNAFVAPSIVDETIIPSGADEYYIAEDGAGLVYVGDTSGLFVIRPYQPPRRIRQGGMRDMHVCGGYGAVFLVHDGVVDEIRDGRTARSFPMDAPRVMFQCAVSASGKLWLYSSDRGLAMRDQDGWHDLRARADLRDAQFAIDRQGRPIVINGFSSLIRIDGDKTTTWSAAQLRLGRLTFVHDGSAGLVVGGAAGLARLSAGRIDHIDLRRHPWLRNVRYMLETPDGEVWLFTFSSIVRLSAADLARAFANPDAPIPHRVFDELDGLTSGSARYDGVRAARGGDGRLWFLGTAGVMRITPGGLVRNDAPPPVLIRTVTAGGRPFSPTGTVALPVGTSRLQIDYAGLSLRTPGRVRFRYRLAGIDEAWVEAGSRRTAFYNNLPPGQYRFTVTAANDDGVWNTTGASLDVVVPPTFWQSRLFLVLCLLAFAAMVWVLYRVRLRAVTARMRTRMNERIAERERIARELHDTLLQGVQGLILRFQLIVEDLPRGQPQRAPLEQALDAADEVLGQARDRVLDLRAADRAEDLEAALSKLIQAQGGEGGPPVGVFVEGAPRALDEIAADEVLAIVGEAVANARAHAGAGCIEVRVAFGPRRLAVLVVDDGRGMAPEILRDGGRHRHFGLAGMRERARTLSGRLAIDSRPGAGTRIVVTIPARTAYSPRPAPSWRELLSWRPWHGRPWHG</sequence>
<keyword evidence="5" id="KW-0732">Signal</keyword>
<dbReference type="SMART" id="SM00387">
    <property type="entry name" value="HATPase_c"/>
    <property type="match status" value="1"/>
</dbReference>
<keyword evidence="4" id="KW-0472">Membrane</keyword>
<evidence type="ECO:0000256" key="4">
    <source>
        <dbReference type="SAM" id="Phobius"/>
    </source>
</evidence>
<dbReference type="Gene3D" id="2.60.40.10">
    <property type="entry name" value="Immunoglobulins"/>
    <property type="match status" value="1"/>
</dbReference>
<dbReference type="InterPro" id="IPR015943">
    <property type="entry name" value="WD40/YVTN_repeat-like_dom_sf"/>
</dbReference>
<evidence type="ECO:0000259" key="6">
    <source>
        <dbReference type="PROSITE" id="PS50109"/>
    </source>
</evidence>
<feature type="signal peptide" evidence="5">
    <location>
        <begin position="1"/>
        <end position="28"/>
    </location>
</feature>
<evidence type="ECO:0000256" key="2">
    <source>
        <dbReference type="ARBA" id="ARBA00022777"/>
    </source>
</evidence>
<dbReference type="InterPro" id="IPR011712">
    <property type="entry name" value="Sig_transdc_His_kin_sub3_dim/P"/>
</dbReference>
<organism evidence="7">
    <name type="scientific">Caulobacter sp. 602-2</name>
    <dbReference type="NCBI Taxonomy" id="2710887"/>
    <lineage>
        <taxon>Bacteria</taxon>
        <taxon>Pseudomonadati</taxon>
        <taxon>Pseudomonadota</taxon>
        <taxon>Alphaproteobacteria</taxon>
        <taxon>Caulobacterales</taxon>
        <taxon>Caulobacteraceae</taxon>
        <taxon>Caulobacter</taxon>
    </lineage>
</organism>
<keyword evidence="1" id="KW-0808">Transferase</keyword>
<dbReference type="PROSITE" id="PS50109">
    <property type="entry name" value="HIS_KIN"/>
    <property type="match status" value="1"/>
</dbReference>
<proteinExistence type="predicted"/>
<feature type="transmembrane region" description="Helical" evidence="4">
    <location>
        <begin position="748"/>
        <end position="767"/>
    </location>
</feature>
<dbReference type="SUPFAM" id="SSF55874">
    <property type="entry name" value="ATPase domain of HSP90 chaperone/DNA topoisomerase II/histidine kinase"/>
    <property type="match status" value="1"/>
</dbReference>
<keyword evidence="3" id="KW-0902">Two-component regulatory system</keyword>
<evidence type="ECO:0000256" key="3">
    <source>
        <dbReference type="ARBA" id="ARBA00023012"/>
    </source>
</evidence>
<keyword evidence="2" id="KW-0418">Kinase</keyword>
<accession>A0A6G4R4C9</accession>
<dbReference type="InterPro" id="IPR011123">
    <property type="entry name" value="Y_Y_Y"/>
</dbReference>
<dbReference type="EMBL" id="JAAKGT010000022">
    <property type="protein sequence ID" value="NGM52652.1"/>
    <property type="molecule type" value="Genomic_DNA"/>
</dbReference>
<dbReference type="InterPro" id="IPR011041">
    <property type="entry name" value="Quinoprot_gluc/sorb_DH_b-prop"/>
</dbReference>